<gene>
    <name evidence="2" type="ORF">AAFF_G00257810</name>
</gene>
<accession>A0AAD7SUD8</accession>
<comment type="caution">
    <text evidence="2">The sequence shown here is derived from an EMBL/GenBank/DDBJ whole genome shotgun (WGS) entry which is preliminary data.</text>
</comment>
<evidence type="ECO:0000313" key="3">
    <source>
        <dbReference type="Proteomes" id="UP001221898"/>
    </source>
</evidence>
<evidence type="ECO:0000256" key="1">
    <source>
        <dbReference type="SAM" id="MobiDB-lite"/>
    </source>
</evidence>
<dbReference type="AlphaFoldDB" id="A0AAD7SUD8"/>
<evidence type="ECO:0000313" key="2">
    <source>
        <dbReference type="EMBL" id="KAJ8408367.1"/>
    </source>
</evidence>
<sequence>MRWPHTAAFRHDKRQGSTSQRPPKGTVMQHVQIHLTASSEPLPAQGSAARREWGEIKPPQQAIHLGGGGVGVGGQQQVFRSSARIRLLIVEGNICTPLEHRRLFV</sequence>
<reference evidence="2" key="1">
    <citation type="journal article" date="2023" name="Science">
        <title>Genome structures resolve the early diversification of teleost fishes.</title>
        <authorList>
            <person name="Parey E."/>
            <person name="Louis A."/>
            <person name="Montfort J."/>
            <person name="Bouchez O."/>
            <person name="Roques C."/>
            <person name="Iampietro C."/>
            <person name="Lluch J."/>
            <person name="Castinel A."/>
            <person name="Donnadieu C."/>
            <person name="Desvignes T."/>
            <person name="Floi Bucao C."/>
            <person name="Jouanno E."/>
            <person name="Wen M."/>
            <person name="Mejri S."/>
            <person name="Dirks R."/>
            <person name="Jansen H."/>
            <person name="Henkel C."/>
            <person name="Chen W.J."/>
            <person name="Zahm M."/>
            <person name="Cabau C."/>
            <person name="Klopp C."/>
            <person name="Thompson A.W."/>
            <person name="Robinson-Rechavi M."/>
            <person name="Braasch I."/>
            <person name="Lecointre G."/>
            <person name="Bobe J."/>
            <person name="Postlethwait J.H."/>
            <person name="Berthelot C."/>
            <person name="Roest Crollius H."/>
            <person name="Guiguen Y."/>
        </authorList>
    </citation>
    <scope>NUCLEOTIDE SEQUENCE</scope>
    <source>
        <strain evidence="2">NC1722</strain>
    </source>
</reference>
<dbReference type="Proteomes" id="UP001221898">
    <property type="component" value="Unassembled WGS sequence"/>
</dbReference>
<name>A0AAD7SUD8_9TELE</name>
<feature type="region of interest" description="Disordered" evidence="1">
    <location>
        <begin position="1"/>
        <end position="27"/>
    </location>
</feature>
<proteinExistence type="predicted"/>
<dbReference type="EMBL" id="JAINUG010000035">
    <property type="protein sequence ID" value="KAJ8408367.1"/>
    <property type="molecule type" value="Genomic_DNA"/>
</dbReference>
<keyword evidence="3" id="KW-1185">Reference proteome</keyword>
<protein>
    <submittedName>
        <fullName evidence="2">Uncharacterized protein</fullName>
    </submittedName>
</protein>
<organism evidence="2 3">
    <name type="scientific">Aldrovandia affinis</name>
    <dbReference type="NCBI Taxonomy" id="143900"/>
    <lineage>
        <taxon>Eukaryota</taxon>
        <taxon>Metazoa</taxon>
        <taxon>Chordata</taxon>
        <taxon>Craniata</taxon>
        <taxon>Vertebrata</taxon>
        <taxon>Euteleostomi</taxon>
        <taxon>Actinopterygii</taxon>
        <taxon>Neopterygii</taxon>
        <taxon>Teleostei</taxon>
        <taxon>Notacanthiformes</taxon>
        <taxon>Halosauridae</taxon>
        <taxon>Aldrovandia</taxon>
    </lineage>
</organism>